<proteinExistence type="predicted"/>
<accession>A0ABX8QNA7</accession>
<evidence type="ECO:0000256" key="1">
    <source>
        <dbReference type="SAM" id="MobiDB-lite"/>
    </source>
</evidence>
<feature type="compositionally biased region" description="Basic and acidic residues" evidence="1">
    <location>
        <begin position="210"/>
        <end position="221"/>
    </location>
</feature>
<gene>
    <name evidence="3" type="ORF">AGRA3207_000719</name>
</gene>
<dbReference type="RefSeq" id="WP_231333124.1">
    <property type="nucleotide sequence ID" value="NZ_CP059572.1"/>
</dbReference>
<sequence>MADLPGEASVLASDTGFFLMPDVAPLVSGHLLLVTWHHHQCAGAFGHEMWEQARRWRDRVSRLYETAYGSGELLLFEHGPADSQGGGACIDHTHWHFLPGTPGVRAVLEKGGRPGTPAGHATLRAYLRTGRSYLLVEEEGRVTVHPGDGVRSQFLRWAVTAAGPGEPWRWQETFGLPESKRRFLRTVQAMRGAIAGERHAARAGGGAAGGRRDGQRRDSHQ</sequence>
<organism evidence="3 4">
    <name type="scientific">Actinomadura graeca</name>
    <dbReference type="NCBI Taxonomy" id="2750812"/>
    <lineage>
        <taxon>Bacteria</taxon>
        <taxon>Bacillati</taxon>
        <taxon>Actinomycetota</taxon>
        <taxon>Actinomycetes</taxon>
        <taxon>Streptosporangiales</taxon>
        <taxon>Thermomonosporaceae</taxon>
        <taxon>Actinomadura</taxon>
    </lineage>
</organism>
<name>A0ABX8QNA7_9ACTN</name>
<keyword evidence="4" id="KW-1185">Reference proteome</keyword>
<feature type="domain" description="Cwf19-like C-terminal" evidence="2">
    <location>
        <begin position="17"/>
        <end position="77"/>
    </location>
</feature>
<dbReference type="InterPro" id="IPR036265">
    <property type="entry name" value="HIT-like_sf"/>
</dbReference>
<dbReference type="Pfam" id="PF04677">
    <property type="entry name" value="CwfJ_C_1"/>
    <property type="match status" value="1"/>
</dbReference>
<evidence type="ECO:0000313" key="4">
    <source>
        <dbReference type="Proteomes" id="UP001049518"/>
    </source>
</evidence>
<dbReference type="InterPro" id="IPR006768">
    <property type="entry name" value="Cwf19-like_C_dom-1"/>
</dbReference>
<dbReference type="SUPFAM" id="SSF54197">
    <property type="entry name" value="HIT-like"/>
    <property type="match status" value="1"/>
</dbReference>
<feature type="region of interest" description="Disordered" evidence="1">
    <location>
        <begin position="196"/>
        <end position="221"/>
    </location>
</feature>
<protein>
    <recommendedName>
        <fullName evidence="2">Cwf19-like C-terminal domain-containing protein</fullName>
    </recommendedName>
</protein>
<evidence type="ECO:0000313" key="3">
    <source>
        <dbReference type="EMBL" id="QXJ20073.1"/>
    </source>
</evidence>
<dbReference type="EMBL" id="CP059572">
    <property type="protein sequence ID" value="QXJ20073.1"/>
    <property type="molecule type" value="Genomic_DNA"/>
</dbReference>
<dbReference type="Gene3D" id="3.30.428.10">
    <property type="entry name" value="HIT-like"/>
    <property type="match status" value="1"/>
</dbReference>
<evidence type="ECO:0000259" key="2">
    <source>
        <dbReference type="Pfam" id="PF04677"/>
    </source>
</evidence>
<reference evidence="3" key="1">
    <citation type="submission" date="2020-07" db="EMBL/GenBank/DDBJ databases">
        <authorList>
            <person name="Tarantini F.S."/>
            <person name="Hong K.W."/>
            <person name="Chan K.G."/>
        </authorList>
    </citation>
    <scope>NUCLEOTIDE SEQUENCE</scope>
    <source>
        <strain evidence="3">32-07</strain>
    </source>
</reference>
<dbReference type="Proteomes" id="UP001049518">
    <property type="component" value="Chromosome"/>
</dbReference>